<gene>
    <name evidence="2" type="ORF">FIU21_02105</name>
</gene>
<reference evidence="2 3" key="1">
    <citation type="submission" date="2020-05" db="EMBL/GenBank/DDBJ databases">
        <title>FDA dAtabase for Regulatory Grade micrObial Sequences (FDA-ARGOS): Supporting development and validation of Infectious Disease Dx tests.</title>
        <authorList>
            <person name="Moreno J."/>
            <person name="Tallon L."/>
            <person name="Sadzewicz L."/>
            <person name="Zhao X."/>
            <person name="Vavikolanu K."/>
            <person name="Mehta A."/>
            <person name="Aluvathingal J."/>
            <person name="Nadendla S."/>
            <person name="Myers T."/>
            <person name="Yan Y."/>
            <person name="Sichtig H."/>
        </authorList>
    </citation>
    <scope>NUCLEOTIDE SEQUENCE [LARGE SCALE GENOMIC DNA]</scope>
    <source>
        <strain evidence="2 3">FDAARGOS_760</strain>
    </source>
</reference>
<proteinExistence type="predicted"/>
<accession>A0A7D4GQN2</accession>
<keyword evidence="1" id="KW-1133">Transmembrane helix</keyword>
<name>A0A7D4GQN2_9BACT</name>
<evidence type="ECO:0000313" key="2">
    <source>
        <dbReference type="EMBL" id="QKH87811.1"/>
    </source>
</evidence>
<sequence>MDKEERINQITKQVKILERVPRDKRIEVFNRGAKNIYVVGSILLLIVLWIVIFGSTILEMEPLWQLNRGLMRNIWNIIGKLFFPVFLPCIFIIGIPIEIRNYIIKRIVDKEYPLKTEK</sequence>
<dbReference type="Proteomes" id="UP000500843">
    <property type="component" value="Chromosome 1"/>
</dbReference>
<feature type="transmembrane region" description="Helical" evidence="1">
    <location>
        <begin position="35"/>
        <end position="57"/>
    </location>
</feature>
<dbReference type="EMBL" id="CP054010">
    <property type="protein sequence ID" value="QKH87811.1"/>
    <property type="molecule type" value="Genomic_DNA"/>
</dbReference>
<protein>
    <submittedName>
        <fullName evidence="2">Uncharacterized protein</fullName>
    </submittedName>
</protein>
<dbReference type="RefSeq" id="WP_036885998.1">
    <property type="nucleotide sequence ID" value="NZ_CP054010.1"/>
</dbReference>
<evidence type="ECO:0000256" key="1">
    <source>
        <dbReference type="SAM" id="Phobius"/>
    </source>
</evidence>
<keyword evidence="1" id="KW-0472">Membrane</keyword>
<evidence type="ECO:0000313" key="3">
    <source>
        <dbReference type="Proteomes" id="UP000500843"/>
    </source>
</evidence>
<dbReference type="AlphaFoldDB" id="A0A7D4GQN2"/>
<organism evidence="2 3">
    <name type="scientific">Prevotella melaninogenica</name>
    <dbReference type="NCBI Taxonomy" id="28132"/>
    <lineage>
        <taxon>Bacteria</taxon>
        <taxon>Pseudomonadati</taxon>
        <taxon>Bacteroidota</taxon>
        <taxon>Bacteroidia</taxon>
        <taxon>Bacteroidales</taxon>
        <taxon>Prevotellaceae</taxon>
        <taxon>Prevotella</taxon>
    </lineage>
</organism>
<keyword evidence="1" id="KW-0812">Transmembrane</keyword>
<feature type="transmembrane region" description="Helical" evidence="1">
    <location>
        <begin position="77"/>
        <end position="97"/>
    </location>
</feature>